<dbReference type="GO" id="GO:0000329">
    <property type="term" value="C:fungal-type vacuole membrane"/>
    <property type="evidence" value="ECO:0007669"/>
    <property type="project" value="InterPro"/>
</dbReference>
<evidence type="ECO:0000256" key="1">
    <source>
        <dbReference type="SAM" id="MobiDB-lite"/>
    </source>
</evidence>
<keyword evidence="2" id="KW-1133">Transmembrane helix</keyword>
<gene>
    <name evidence="3" type="ORF">LRAMOSA02493</name>
</gene>
<dbReference type="EMBL" id="LK023335">
    <property type="protein sequence ID" value="CDS09816.1"/>
    <property type="molecule type" value="Genomic_DNA"/>
</dbReference>
<evidence type="ECO:0000256" key="2">
    <source>
        <dbReference type="SAM" id="Phobius"/>
    </source>
</evidence>
<organism evidence="3">
    <name type="scientific">Lichtheimia ramosa</name>
    <dbReference type="NCBI Taxonomy" id="688394"/>
    <lineage>
        <taxon>Eukaryota</taxon>
        <taxon>Fungi</taxon>
        <taxon>Fungi incertae sedis</taxon>
        <taxon>Mucoromycota</taxon>
        <taxon>Mucoromycotina</taxon>
        <taxon>Mucoromycetes</taxon>
        <taxon>Mucorales</taxon>
        <taxon>Lichtheimiaceae</taxon>
        <taxon>Lichtheimia</taxon>
    </lineage>
</organism>
<feature type="transmembrane region" description="Helical" evidence="2">
    <location>
        <begin position="92"/>
        <end position="116"/>
    </location>
</feature>
<dbReference type="PANTHER" id="PTHR35895:SF1">
    <property type="entry name" value="LIPID-BINDING SERUM GLYCOPROTEIN C-TERMINAL DOMAIN-CONTAINING PROTEIN"/>
    <property type="match status" value="1"/>
</dbReference>
<sequence>MATPLHSMEQQVPQQQQQSYQYEQHVTTTTEHQHYTPQLQQDVPRPADDTEYYARHNGANSVNNSVEEGIMEEYSEKPPPPPRRRFYKQKKYWIICSILTVIIVVVVVLLIIFVFFPMIAQSIMNKASIGVDSAGITFEPPKDNLAKRQDFNMNTTFYMDMESTLHDTGPFSASIKFHNPINVYYNDSILLGTVTLPDTTVSGGSGKLKTVTPFMIQDTGVFAEFAKEMLAKEEFVWKMKGKLDISALSRTATVDLDKDIVLKGKCHCIHHMSQCMNGFPEVKITSFNLPADAPEGGIQVELGTQLVSPSPIGVQLGTIALQIGYEGVVLGQVTTSGVNLKQGPNDLNLKGTIVPQTDPANLDKIGALFSNYVSGKMSTTSATGVSCAPDGTNAIGWLSEGFQSVRLNVGLGLDQPLSIIKAVNMGYLDLAFNADSPYSPVTTAPAVVADYSIPFGFSLNITEVSQELKLGTNESGDFASISVPFVPAQSDQAAGKLQFAMNQVAISALTGKEPQFDDFTYSLTASDLYTFQVGGQASTKTKTPIGDITLSGITFNVPTSLHGLQFLNSTPTTVNSVDVVGGTQEALQLAINVTMDNPSDFTISTGDVNFAFLASGEQLGNVQLSNLTLARGSNSKSAVSTFDPKKSPVGQNLLSSFVMGKNNDVSISGFDGSTNIKSLAGGLGAINIGTTLPGLSSQLIQGGKLTVNEDSPSNGIVGVQVSIANPFTAGLTITSVKSSASYHGMPVGNIDQDVSSHPIVIGGHSTVQSDPLQMTMNIEPAAVALLLRTLAVDANLDTNALDALFSMGGLSVSGQKQIDPSANLFDGFNISNYVMDAMKALKADLQLQSGLTIGEYVNTLEFSQNAVAIQTDSTVTRLIPIVGQPIVQQIVDGAILGFETITLSSPTDSSFKVQMKGSITNAGPMAAQISFPGSLTIAWEGRVLGTVGMPTIQTVADKGAQFDVQGEFTVTDQGAMGDFAGYMINNADFQWNIYTDSVAVNALGYTFTGIKMNKFVTLDGANGFKDAVTIHSFDLPSNDPAGGITLTANTSIINPSQVGFQLSGAGFNAIYKDVTLGPLASDGAANFPPKGTAELKMKGRLVKQDSKEGIDAVTEVFKNYLAAKDTPLTITGESGSGPNGQVSWLTAGFKTIKIENVIMPGPDSPPELIPAITMKNMQIDFTKDPYATPAGSTQVEAQLKNPFGFPLGVSQLNMDVTAGMDGHGIASLKIPDEKATTSETGLVTTQFSDVPFKVFDGAQKAFDTFVKLITSQSNVTFELSGSSNAIADTAIGALSLDNITFDVDTSLAGFNNFNGKTQILSTKVIGATSDYIKVGLEISLENPSQITINLGDITLNVNMNEFNAQVGQTILKDLTLKPGSNALSCEMHMGGSNAQALLQLLSNYMTGAQVPLTVTGSDQATEIPSLKDALSTVKLDTTMTGQTEKLIQSVTVKAKALEALAKKAKTSIVLHNPLDTQFTLRKVEAAVFMTLKDKYQQIGHIDYSLPNPLTVPAGGQVTTDEWPVALDANPLDMLSLIGKDGLTIDLTQNATITVGDGFNAVLYYYQNQVPMTLDFQLLGFSIPGGPGGNSTSSLPASESSTPVSSDAPSSSGDSNASGTDSKPTPAPTSDDATPSSGSSSDDATPSSESSSDDSAKESEKPEPSSTDDKASSSSDAEPTEAPSQSSGDSNSNSDKHDGIGWLFPFKLA</sequence>
<proteinExistence type="predicted"/>
<dbReference type="InterPro" id="IPR022185">
    <property type="entry name" value="DUF3712"/>
</dbReference>
<feature type="compositionally biased region" description="Basic and acidic residues" evidence="1">
    <location>
        <begin position="1653"/>
        <end position="1670"/>
    </location>
</feature>
<feature type="compositionally biased region" description="Low complexity" evidence="1">
    <location>
        <begin position="1"/>
        <end position="30"/>
    </location>
</feature>
<keyword evidence="2" id="KW-0812">Transmembrane</keyword>
<reference evidence="3" key="1">
    <citation type="journal article" date="2014" name="Genome Announc.">
        <title>De novo whole-genome sequence and genome annotation of Lichtheimia ramosa.</title>
        <authorList>
            <person name="Linde J."/>
            <person name="Schwartze V."/>
            <person name="Binder U."/>
            <person name="Lass-Florl C."/>
            <person name="Voigt K."/>
            <person name="Horn F."/>
        </authorList>
    </citation>
    <scope>NUCLEOTIDE SEQUENCE</scope>
    <source>
        <strain evidence="3">JMRC FSU:6197</strain>
    </source>
</reference>
<accession>A0A077WQF4</accession>
<protein>
    <submittedName>
        <fullName evidence="3">Uncharacterized protein</fullName>
    </submittedName>
</protein>
<feature type="compositionally biased region" description="Low complexity" evidence="1">
    <location>
        <begin position="1590"/>
        <end position="1649"/>
    </location>
</feature>
<name>A0A077WQF4_9FUNG</name>
<feature type="region of interest" description="Disordered" evidence="1">
    <location>
        <begin position="1588"/>
        <end position="1708"/>
    </location>
</feature>
<keyword evidence="2" id="KW-0472">Membrane</keyword>
<feature type="region of interest" description="Disordered" evidence="1">
    <location>
        <begin position="1"/>
        <end position="45"/>
    </location>
</feature>
<evidence type="ECO:0000313" key="3">
    <source>
        <dbReference type="EMBL" id="CDS09816.1"/>
    </source>
</evidence>
<dbReference type="Pfam" id="PF12505">
    <property type="entry name" value="DUF3712"/>
    <property type="match status" value="4"/>
</dbReference>
<dbReference type="PANTHER" id="PTHR35895">
    <property type="entry name" value="CHROMOSOME 16, WHOLE GENOME SHOTGUN SEQUENCE"/>
    <property type="match status" value="1"/>
</dbReference>
<dbReference type="SUPFAM" id="SSF117070">
    <property type="entry name" value="LEA14-like"/>
    <property type="match status" value="1"/>
</dbReference>
<feature type="compositionally biased region" description="Low complexity" evidence="1">
    <location>
        <begin position="1683"/>
        <end position="1692"/>
    </location>
</feature>
<dbReference type="InterPro" id="IPR046368">
    <property type="entry name" value="Tag1"/>
</dbReference>
<dbReference type="OrthoDB" id="10039566at2759"/>